<protein>
    <submittedName>
        <fullName evidence="3">Uncharacterized protein</fullName>
    </submittedName>
</protein>
<accession>A0A7S9STY3</accession>
<feature type="compositionally biased region" description="Basic and acidic residues" evidence="2">
    <location>
        <begin position="1408"/>
        <end position="1420"/>
    </location>
</feature>
<evidence type="ECO:0000256" key="2">
    <source>
        <dbReference type="SAM" id="MobiDB-lite"/>
    </source>
</evidence>
<evidence type="ECO:0000313" key="3">
    <source>
        <dbReference type="EMBL" id="QPI16292.1"/>
    </source>
</evidence>
<feature type="region of interest" description="Disordered" evidence="2">
    <location>
        <begin position="1408"/>
        <end position="1429"/>
    </location>
</feature>
<evidence type="ECO:0000256" key="1">
    <source>
        <dbReference type="SAM" id="Coils"/>
    </source>
</evidence>
<proteinExistence type="predicted"/>
<sequence>MVFVETSLDVALERNAARKERSLLDKIVEKNHEAVQGNKDGFKEMFGDRFMEVNTDNLSQKDAMPSKLINKMNDFVSGYENRRLDAEEFARDGASILEQGGTFDFSEFNEVVEGQTAPLFEKAMKLQEKFGNKDMFVLTARPAESADAIHAFLIANGLNIPLENITGLANSTAEAKALWIADKVGEGYNDFYFADDALQNVQAVQNMLDQFDVKSKVQQARADFVKGDPQVVKLLEESSINNVKSVGGLTNPGTYNNVKFSKNHRAEYENTISKNRPDLVKEGLVSKTVDRMFDFIDGLDVPTDKKRKYEKITTKWLATSNVKLGEDSYKIQQAVELAEKHNKDIFSYNNPNEIIEAYAGKSKAEPTNPKNVKEFGEGRVFNKKHGITVYEVEDTKEGQEAVRKVIDTHWGRDSNPWCITQVKEGKLTDDAWQNWTVYDKSRKYIVFQNGRLSSFYADNQYWDRMDSPTDAPVIQIKEGNVTSKVELVPIGDGNVDEFVMETRTVSKDKKTVTTEILEESQDSYEEGTKIVENRVNGITVKSTRTSADGRVSEIINFDKSGKATDNITFYNMDMKDDPLNGMTNAINRYGTPFGDVSVDDIVKKKGDLLSHEMRDDGFDYYHGDILFNGKRIEIGWQAKEGTFDLKNAIETVDGKVRADLKKLLEVDPNVKGLPKSNIMFSKGVNREFNDILEGSTGVESIKEFSDAQARLRGQKTKYKSIIPASAQDFQGLLYSFLGKGKQGEKDMAFFKKALIDPFARGINELNVSRQSAANDFENLNKSFPEVKKELNKSIEGLDYTYDQAMRVYLWNKAGFEVPGLSMRDLAVLTSVIENNPEMKAYADTIGLISKKDAGYSKPKDYWLAESIASDLLSDGAIGDKRSYFLAEWKQNKDMIFSPENLNKIEAIYGSKFREALEDMLYRMETGRNRPMGGGRLVNSYMNWVNNSVGAIMFLNLRSATLQTISAVNYVNWDDNNPARAAAAFANQPQFWRDFSYIFNSDYLKQRRSGNQRGINEAELSEAVAGSDNKAKAALAWLLKKGFTPTQIADSFAISMGGATFYRNRIKKYVKEGMTTEQAEKQAFLDLQETTEVNQQSARPDMISQQQASPLGRLILAFQNTPMQYARIMNKATRDLVNGRGDYRAHVSKIVYYGFVQSIIFGALQSALYASLGDDDEEDFGRKKERILNQMVDSWLTGIGYGGKAIGTMKNTIMEYFEQRDKGFNSDHAYTLLTLLSFSPPIGSKLRKIYSSIQTEEFNRGVFTKRGFTLDNPIWSGVGNVVEGLTNIPLGRMSNLMLQLDNAMDPAHKWWQRVALILGQNTWDLGIKDPDIEAVKDELAEEKRVESKIKVKVKKEEKKKEKEEENKVVIEENKKKSKKDGICSAVSKGGGRCKTKVVEGKLFCTVHESTTKRPDGKETQCRKRKSDGKRCGMKTTNKSGYCYYHD</sequence>
<feature type="coiled-coil region" evidence="1">
    <location>
        <begin position="1344"/>
        <end position="1379"/>
    </location>
</feature>
<gene>
    <name evidence="3" type="ORF">NIOZUU157_00178</name>
</gene>
<reference evidence="3" key="1">
    <citation type="submission" date="2020-08" db="EMBL/GenBank/DDBJ databases">
        <title>Bridging the membrane lipid divide: bacteria of the FCB group superphylum have the potential to synthesize archaeal ether lipids.</title>
        <authorList>
            <person name="Villanueva L."/>
            <person name="von Meijenfeldt F.A.B."/>
            <person name="Westbye A.B."/>
            <person name="Yadav S."/>
            <person name="Hopmans E.C."/>
            <person name="Dutilh B.E."/>
            <person name="Sinninghe Damste J.S."/>
        </authorList>
    </citation>
    <scope>NUCLEOTIDE SEQUENCE</scope>
    <source>
        <strain evidence="3">NIOZ-UU157</strain>
    </source>
</reference>
<name>A0A7S9STY3_9VIRU</name>
<dbReference type="EMBL" id="MW030551">
    <property type="protein sequence ID" value="QPI16292.1"/>
    <property type="molecule type" value="Genomic_DNA"/>
</dbReference>
<keyword evidence="1" id="KW-0175">Coiled coil</keyword>
<organism evidence="3">
    <name type="scientific">Virus NIOZ-UU157</name>
    <dbReference type="NCBI Taxonomy" id="2763269"/>
    <lineage>
        <taxon>Viruses</taxon>
    </lineage>
</organism>